<keyword evidence="1" id="KW-0472">Membrane</keyword>
<feature type="transmembrane region" description="Helical" evidence="1">
    <location>
        <begin position="28"/>
        <end position="46"/>
    </location>
</feature>
<dbReference type="RefSeq" id="WP_110516938.1">
    <property type="nucleotide sequence ID" value="NZ_PDOF01000001.1"/>
</dbReference>
<accession>A0A2W0HCC4</accession>
<comment type="caution">
    <text evidence="3">The sequence shown here is derived from an EMBL/GenBank/DDBJ whole genome shotgun (WGS) entry which is preliminary data.</text>
</comment>
<protein>
    <submittedName>
        <fullName evidence="3">Fatty acid desaturase</fullName>
    </submittedName>
</protein>
<dbReference type="GO" id="GO:0016717">
    <property type="term" value="F:oxidoreductase activity, acting on paired donors, with oxidation of a pair of donors resulting in the reduction of molecular oxygen to two molecules of water"/>
    <property type="evidence" value="ECO:0007669"/>
    <property type="project" value="TreeGrafter"/>
</dbReference>
<evidence type="ECO:0000256" key="1">
    <source>
        <dbReference type="SAM" id="Phobius"/>
    </source>
</evidence>
<dbReference type="PANTHER" id="PTHR19353">
    <property type="entry name" value="FATTY ACID DESATURASE 2"/>
    <property type="match status" value="1"/>
</dbReference>
<dbReference type="Proteomes" id="UP000248066">
    <property type="component" value="Unassembled WGS sequence"/>
</dbReference>
<dbReference type="EMBL" id="PDOF01000001">
    <property type="protein sequence ID" value="PYZ97650.1"/>
    <property type="molecule type" value="Genomic_DNA"/>
</dbReference>
<organism evidence="3 4">
    <name type="scientific">Alteribacter lacisalsi</name>
    <dbReference type="NCBI Taxonomy" id="2045244"/>
    <lineage>
        <taxon>Bacteria</taxon>
        <taxon>Bacillati</taxon>
        <taxon>Bacillota</taxon>
        <taxon>Bacilli</taxon>
        <taxon>Bacillales</taxon>
        <taxon>Bacillaceae</taxon>
        <taxon>Alteribacter</taxon>
    </lineage>
</organism>
<dbReference type="InterPro" id="IPR005804">
    <property type="entry name" value="FA_desaturase_dom"/>
</dbReference>
<reference evidence="3 4" key="1">
    <citation type="submission" date="2017-10" db="EMBL/GenBank/DDBJ databases">
        <title>Bacillus sp. nov., a halophilic bacterium isolated from a Yangshapao Lake.</title>
        <authorList>
            <person name="Wang H."/>
        </authorList>
    </citation>
    <scope>NUCLEOTIDE SEQUENCE [LARGE SCALE GENOMIC DNA]</scope>
    <source>
        <strain evidence="3 4">YSP-3</strain>
    </source>
</reference>
<dbReference type="GO" id="GO:0006629">
    <property type="term" value="P:lipid metabolic process"/>
    <property type="evidence" value="ECO:0007669"/>
    <property type="project" value="InterPro"/>
</dbReference>
<feature type="transmembrane region" description="Helical" evidence="1">
    <location>
        <begin position="181"/>
        <end position="202"/>
    </location>
</feature>
<keyword evidence="4" id="KW-1185">Reference proteome</keyword>
<keyword evidence="1" id="KW-0812">Transmembrane</keyword>
<proteinExistence type="predicted"/>
<sequence length="355" mass="41567">MSLSKEKNLRKATLPFTNGKVSASVRQLINTLVPFFALWVLAYYSLSVSYLLTLAIAVINAGFTVRLFIIFHDCCHHSFFKNRRANEIVGTITGILTLFPYSQWQHDHNVHHATSGNLDKRGVGDLWILTADEYIEASRWVRFKYRLYRNPFVMFVLGPIFAFIIQQRFNRKDARRKERMNTYLTNVAIVAITALMIVLVGWQAFLMIQLPIFMISGSIGIWLFYVQHQFEDSYFEWKEEWEYVKAAVEGSSFYKLPKILQWVTGNIGFHHVHHLNPRVPNYNLEQAHKKNEDLQHVPTVTLKTSLKSLRFHLWDEKNRQFIGFREMKKRMKAQKTAELLQYAADTVKGKKQQTS</sequence>
<gene>
    <name evidence="3" type="ORF">CR205_03385</name>
</gene>
<feature type="transmembrane region" description="Helical" evidence="1">
    <location>
        <begin position="52"/>
        <end position="72"/>
    </location>
</feature>
<feature type="transmembrane region" description="Helical" evidence="1">
    <location>
        <begin position="152"/>
        <end position="169"/>
    </location>
</feature>
<evidence type="ECO:0000313" key="4">
    <source>
        <dbReference type="Proteomes" id="UP000248066"/>
    </source>
</evidence>
<dbReference type="CDD" id="cd03507">
    <property type="entry name" value="Delta12-FADS-like"/>
    <property type="match status" value="1"/>
</dbReference>
<dbReference type="GO" id="GO:0016020">
    <property type="term" value="C:membrane"/>
    <property type="evidence" value="ECO:0007669"/>
    <property type="project" value="TreeGrafter"/>
</dbReference>
<feature type="transmembrane region" description="Helical" evidence="1">
    <location>
        <begin position="208"/>
        <end position="226"/>
    </location>
</feature>
<dbReference type="InterPro" id="IPR012171">
    <property type="entry name" value="Fatty_acid_desaturase"/>
</dbReference>
<evidence type="ECO:0000259" key="2">
    <source>
        <dbReference type="Pfam" id="PF00487"/>
    </source>
</evidence>
<dbReference type="OrthoDB" id="9769653at2"/>
<feature type="domain" description="Fatty acid desaturase" evidence="2">
    <location>
        <begin position="53"/>
        <end position="293"/>
    </location>
</feature>
<dbReference type="Pfam" id="PF00487">
    <property type="entry name" value="FA_desaturase"/>
    <property type="match status" value="1"/>
</dbReference>
<evidence type="ECO:0000313" key="3">
    <source>
        <dbReference type="EMBL" id="PYZ97650.1"/>
    </source>
</evidence>
<name>A0A2W0HCC4_9BACI</name>
<dbReference type="PANTHER" id="PTHR19353:SF73">
    <property type="entry name" value="FATTY ACID DESATURASE"/>
    <property type="match status" value="1"/>
</dbReference>
<keyword evidence="1" id="KW-1133">Transmembrane helix</keyword>
<dbReference type="AlphaFoldDB" id="A0A2W0HCC4"/>